<protein>
    <submittedName>
        <fullName evidence="1">Uncharacterized protein</fullName>
    </submittedName>
</protein>
<evidence type="ECO:0000313" key="1">
    <source>
        <dbReference type="EMBL" id="ORY12280.1"/>
    </source>
</evidence>
<gene>
    <name evidence="1" type="ORF">LY90DRAFT_637083</name>
</gene>
<proteinExistence type="predicted"/>
<dbReference type="AlphaFoldDB" id="A0A1Y1ZPV8"/>
<sequence length="333" mass="39526">MCSIEMKFLENIPKENKPDLISNNSLKISCEIRNLFDNRKYDHERSRIENFIRFFHQHSEIYKNFNSEKIHKIYKTQEDSNNIIKSFSKESQYKTLEEDVIILPYKPEGVKEVIRRFFLPKELFSMSSNKIENQIEEIFAIEGFCILSNSGRTYKSVISKLKLIKKTRNTCSIIYPKLKTKDSVDFVFKTAPKYIYILLIKLKNGTYYISQPITNRSFKHYTQRPDDNIFKIFEKKNKIGMLFYNYNAIICEEGLRINPIYSLNLYKAEENYIQIDHNKATISIDNVIPLLKSMKNINEKNNIKLEKFTMNKSYIINNCNYITRNGPSVQFAY</sequence>
<dbReference type="Proteomes" id="UP000193920">
    <property type="component" value="Unassembled WGS sequence"/>
</dbReference>
<accession>A0A1Y1ZPV8</accession>
<evidence type="ECO:0000313" key="2">
    <source>
        <dbReference type="Proteomes" id="UP000193920"/>
    </source>
</evidence>
<reference evidence="1 2" key="1">
    <citation type="submission" date="2016-08" db="EMBL/GenBank/DDBJ databases">
        <title>A Parts List for Fungal Cellulosomes Revealed by Comparative Genomics.</title>
        <authorList>
            <consortium name="DOE Joint Genome Institute"/>
            <person name="Haitjema C.H."/>
            <person name="Gilmore S.P."/>
            <person name="Henske J.K."/>
            <person name="Solomon K.V."/>
            <person name="De Groot R."/>
            <person name="Kuo A."/>
            <person name="Mondo S.J."/>
            <person name="Salamov A.A."/>
            <person name="Labutti K."/>
            <person name="Zhao Z."/>
            <person name="Chiniquy J."/>
            <person name="Barry K."/>
            <person name="Brewer H.M."/>
            <person name="Purvine S.O."/>
            <person name="Wright A.T."/>
            <person name="Boxma B."/>
            <person name="Van Alen T."/>
            <person name="Hackstein J.H."/>
            <person name="Baker S.E."/>
            <person name="Grigoriev I.V."/>
            <person name="O'Malley M.A."/>
        </authorList>
    </citation>
    <scope>NUCLEOTIDE SEQUENCE [LARGE SCALE GENOMIC DNA]</scope>
    <source>
        <strain evidence="1 2">G1</strain>
    </source>
</reference>
<dbReference type="EMBL" id="MCOG01000373">
    <property type="protein sequence ID" value="ORY12280.1"/>
    <property type="molecule type" value="Genomic_DNA"/>
</dbReference>
<comment type="caution">
    <text evidence="1">The sequence shown here is derived from an EMBL/GenBank/DDBJ whole genome shotgun (WGS) entry which is preliminary data.</text>
</comment>
<keyword evidence="2" id="KW-1185">Reference proteome</keyword>
<organism evidence="1 2">
    <name type="scientific">Neocallimastix californiae</name>
    <dbReference type="NCBI Taxonomy" id="1754190"/>
    <lineage>
        <taxon>Eukaryota</taxon>
        <taxon>Fungi</taxon>
        <taxon>Fungi incertae sedis</taxon>
        <taxon>Chytridiomycota</taxon>
        <taxon>Chytridiomycota incertae sedis</taxon>
        <taxon>Neocallimastigomycetes</taxon>
        <taxon>Neocallimastigales</taxon>
        <taxon>Neocallimastigaceae</taxon>
        <taxon>Neocallimastix</taxon>
    </lineage>
</organism>
<name>A0A1Y1ZPV8_9FUNG</name>